<name>A0ABP9V716_9DEIO</name>
<evidence type="ECO:0000313" key="2">
    <source>
        <dbReference type="Proteomes" id="UP001458946"/>
    </source>
</evidence>
<protein>
    <submittedName>
        <fullName evidence="1">Uncharacterized protein</fullName>
    </submittedName>
</protein>
<evidence type="ECO:0000313" key="1">
    <source>
        <dbReference type="EMBL" id="GAA5501054.1"/>
    </source>
</evidence>
<dbReference type="Proteomes" id="UP001458946">
    <property type="component" value="Unassembled WGS sequence"/>
</dbReference>
<organism evidence="1 2">
    <name type="scientific">Deinococcus xinjiangensis</name>
    <dbReference type="NCBI Taxonomy" id="457454"/>
    <lineage>
        <taxon>Bacteria</taxon>
        <taxon>Thermotogati</taxon>
        <taxon>Deinococcota</taxon>
        <taxon>Deinococci</taxon>
        <taxon>Deinococcales</taxon>
        <taxon>Deinococcaceae</taxon>
        <taxon>Deinococcus</taxon>
    </lineage>
</organism>
<keyword evidence="2" id="KW-1185">Reference proteome</keyword>
<dbReference type="RefSeq" id="WP_353541028.1">
    <property type="nucleotide sequence ID" value="NZ_BAABRN010000006.1"/>
</dbReference>
<accession>A0ABP9V716</accession>
<reference evidence="1 2" key="1">
    <citation type="submission" date="2024-02" db="EMBL/GenBank/DDBJ databases">
        <title>Deinococcus xinjiangensis NBRC 107630.</title>
        <authorList>
            <person name="Ichikawa N."/>
            <person name="Katano-Makiyama Y."/>
            <person name="Hidaka K."/>
        </authorList>
    </citation>
    <scope>NUCLEOTIDE SEQUENCE [LARGE SCALE GENOMIC DNA]</scope>
    <source>
        <strain evidence="1 2">NBRC 107630</strain>
    </source>
</reference>
<proteinExistence type="predicted"/>
<sequence length="130" mass="14505">MTPEDQQTKAVSRRPALVLFAQAREVTPSHISRAVRHYRAHEAELRKLRLSLRLPLRSEATRQWYELYDGLSRASPLLAGIQMGVDTMPATFIAHVVEMVAVATTLKGQLSPEQYGALMASWEAGFAAEE</sequence>
<gene>
    <name evidence="1" type="ORF">Dxin01_00785</name>
</gene>
<dbReference type="EMBL" id="BAABRN010000006">
    <property type="protein sequence ID" value="GAA5501054.1"/>
    <property type="molecule type" value="Genomic_DNA"/>
</dbReference>
<comment type="caution">
    <text evidence="1">The sequence shown here is derived from an EMBL/GenBank/DDBJ whole genome shotgun (WGS) entry which is preliminary data.</text>
</comment>